<feature type="region of interest" description="Disordered" evidence="2">
    <location>
        <begin position="948"/>
        <end position="1029"/>
    </location>
</feature>
<feature type="compositionally biased region" description="Polar residues" evidence="2">
    <location>
        <begin position="1160"/>
        <end position="1173"/>
    </location>
</feature>
<name>A0A0K0F114_STRVS</name>
<dbReference type="Proteomes" id="UP000035680">
    <property type="component" value="Unassembled WGS sequence"/>
</dbReference>
<dbReference type="SUPFAM" id="SSF46942">
    <property type="entry name" value="Elongation factor TFIIS domain 2"/>
    <property type="match status" value="1"/>
</dbReference>
<dbReference type="AlphaFoldDB" id="A0A0K0F114"/>
<feature type="region of interest" description="Disordered" evidence="2">
    <location>
        <begin position="1121"/>
        <end position="1194"/>
    </location>
</feature>
<organism evidence="3 4">
    <name type="scientific">Strongyloides venezuelensis</name>
    <name type="common">Threadworm</name>
    <dbReference type="NCBI Taxonomy" id="75913"/>
    <lineage>
        <taxon>Eukaryota</taxon>
        <taxon>Metazoa</taxon>
        <taxon>Ecdysozoa</taxon>
        <taxon>Nematoda</taxon>
        <taxon>Chromadorea</taxon>
        <taxon>Rhabditida</taxon>
        <taxon>Tylenchina</taxon>
        <taxon>Panagrolaimomorpha</taxon>
        <taxon>Strongyloidoidea</taxon>
        <taxon>Strongyloididae</taxon>
        <taxon>Strongyloides</taxon>
    </lineage>
</organism>
<dbReference type="GO" id="GO:0006351">
    <property type="term" value="P:DNA-templated transcription"/>
    <property type="evidence" value="ECO:0007669"/>
    <property type="project" value="InterPro"/>
</dbReference>
<keyword evidence="1" id="KW-0175">Coiled coil</keyword>
<evidence type="ECO:0000256" key="2">
    <source>
        <dbReference type="SAM" id="MobiDB-lite"/>
    </source>
</evidence>
<feature type="region of interest" description="Disordered" evidence="2">
    <location>
        <begin position="1050"/>
        <end position="1075"/>
    </location>
</feature>
<sequence>MDPLWNGEPPYYTNHTSTYYHQLNIPSVSSPITTTTAMTQSSTTNEVIVNDIGMGENELVNIYQENNSNTFNFPRYETIQCPYTEPPSIDGYHSSTTTIHREPSTTSNSIGHDNNDLINDPYYYTEHQNPRTSRNVYFNNEENQSYVNNHYNIYNNIEELYDGGNNDGNVNNGGMRNIHRNSPPTTILSEPPLNFTSLEDDEPLVSEDQLQDEMDHFENMLSKFSSKDLDENCPDITCDDMLNCFETSIDDNFLKLFDSIESSPEVTSKNSLVSPINDILEDECTDNAGDEEEENKKDKTKIDNNSNGKKKCITCCKEILKNVFKLSKDKFKSIIYCSIHCIKKKLQEWGEKCKNRKTIEFKLFDDDNVKKKMPFDDAYKFLKKSPFYVPVFIEDKEIEDDDSSSDSEKKEEMLRNGFKKLTFKIFLLLLTKNEIESGKERMVKAFINELERQIFEKFMGKDYCDYKKFARYFMHNQEKHEKKILYLNLLRRRMSIGELLKMPLKEVKHGIKVKKEDGQSSSSVSSGILFENISDSCNNSNNKSIKNQKKSLCTPVKVNSNGKVPESHEGDTLSLVDSLLGDTNDDTTSKHLNHLYDSNCKICQDKKSKEERLIREREEAVAEREAKRKRREMEIEMRIREEKMNLLKREMEEKKKMEKNLYNVTLHDGSHNIPLTIYPIKNPDLFILKDEMPRRLKNINHVRNINALKEVFEISIDSLTSRVMVCIVEADGNVGDENFLKYRKYLFKERLGIVINFEDSSLLKSFSLIPLDSFADIPDLLFDLPGYEISLFDFSTKFVGVFILEDQKLLDIFTSPPKPPILKNITKTTDVKESDDKKCCDKNIIRQDNDDDDDDDVNDSIVTEKIINDGFKCHSESSNQTPSTPTCNIDKNITTSNDWIPIVSDTPKNETVSSPEPIITTHVGFKIPSLEMSEPPVPPTIELKSNSNVDVREQEQQLQQQQPSQGGGKAIKRKRPRKNRRSRNKKRACENSSNQSQTKFGGLGNVRREFRSPIGPYHHPRPDRRSSLNYLHDNDNVRMVEDRYNHVQSIPYNGSPLYQHQPSPSSSSMNGGVYSPRNSIPSLPRYSFSTPPSYNSRPILPLLKQEPYIKPLMEQPIVLGPQFNQSSSSNPSMYSSRIPQGISCPQSMYGNNIPGHQRPHQNNYYHHQQSSGNNKHHHYQQPYYNNFSRSRRFL</sequence>
<dbReference type="InterPro" id="IPR036575">
    <property type="entry name" value="TFIIS_cen_dom_sf"/>
</dbReference>
<evidence type="ECO:0000313" key="4">
    <source>
        <dbReference type="WBParaSite" id="SVE_0248100.1"/>
    </source>
</evidence>
<reference evidence="4" key="2">
    <citation type="submission" date="2015-08" db="UniProtKB">
        <authorList>
            <consortium name="WormBaseParasite"/>
        </authorList>
    </citation>
    <scope>IDENTIFICATION</scope>
</reference>
<feature type="compositionally biased region" description="Low complexity" evidence="2">
    <location>
        <begin position="1126"/>
        <end position="1136"/>
    </location>
</feature>
<feature type="coiled-coil region" evidence="1">
    <location>
        <begin position="603"/>
        <end position="660"/>
    </location>
</feature>
<evidence type="ECO:0000256" key="1">
    <source>
        <dbReference type="SAM" id="Coils"/>
    </source>
</evidence>
<proteinExistence type="predicted"/>
<protein>
    <submittedName>
        <fullName evidence="4">SET domain-containing protein</fullName>
    </submittedName>
</protein>
<feature type="compositionally biased region" description="Polar residues" evidence="2">
    <location>
        <begin position="990"/>
        <end position="999"/>
    </location>
</feature>
<reference evidence="3" key="1">
    <citation type="submission" date="2014-07" db="EMBL/GenBank/DDBJ databases">
        <authorList>
            <person name="Martin A.A"/>
            <person name="De Silva N."/>
        </authorList>
    </citation>
    <scope>NUCLEOTIDE SEQUENCE</scope>
</reference>
<accession>A0A0K0F114</accession>
<evidence type="ECO:0000313" key="3">
    <source>
        <dbReference type="Proteomes" id="UP000035680"/>
    </source>
</evidence>
<dbReference type="WBParaSite" id="SVE_0248100.1">
    <property type="protein sequence ID" value="SVE_0248100.1"/>
    <property type="gene ID" value="SVE_0248100"/>
</dbReference>
<keyword evidence="3" id="KW-1185">Reference proteome</keyword>
<feature type="compositionally biased region" description="Basic residues" evidence="2">
    <location>
        <begin position="970"/>
        <end position="986"/>
    </location>
</feature>
<dbReference type="STRING" id="75913.A0A0K0F114"/>